<dbReference type="Proteomes" id="UP000706926">
    <property type="component" value="Unassembled WGS sequence"/>
</dbReference>
<reference evidence="2 3" key="1">
    <citation type="submission" date="2021-03" db="EMBL/GenBank/DDBJ databases">
        <title>Genomic Encyclopedia of Type Strains, Phase IV (KMG-IV): sequencing the most valuable type-strain genomes for metagenomic binning, comparative biology and taxonomic classification.</title>
        <authorList>
            <person name="Goeker M."/>
        </authorList>
    </citation>
    <scope>NUCLEOTIDE SEQUENCE [LARGE SCALE GENOMIC DNA]</scope>
    <source>
        <strain evidence="2 3">DSM 15596</strain>
    </source>
</reference>
<dbReference type="SUPFAM" id="SSF56281">
    <property type="entry name" value="Metallo-hydrolase/oxidoreductase"/>
    <property type="match status" value="1"/>
</dbReference>
<dbReference type="Gene3D" id="3.60.15.10">
    <property type="entry name" value="Ribonuclease Z/Hydroxyacylglutathione hydrolase-like"/>
    <property type="match status" value="1"/>
</dbReference>
<feature type="region of interest" description="Disordered" evidence="1">
    <location>
        <begin position="1"/>
        <end position="36"/>
    </location>
</feature>
<dbReference type="InterPro" id="IPR036866">
    <property type="entry name" value="RibonucZ/Hydroxyglut_hydro"/>
</dbReference>
<comment type="caution">
    <text evidence="2">The sequence shown here is derived from an EMBL/GenBank/DDBJ whole genome shotgun (WGS) entry which is preliminary data.</text>
</comment>
<evidence type="ECO:0000256" key="1">
    <source>
        <dbReference type="SAM" id="MobiDB-lite"/>
    </source>
</evidence>
<protein>
    <recommendedName>
        <fullName evidence="4">MBL fold metallo-hydrolase</fullName>
    </recommendedName>
</protein>
<gene>
    <name evidence="2" type="ORF">J2Z18_001063</name>
</gene>
<feature type="compositionally biased region" description="Polar residues" evidence="1">
    <location>
        <begin position="13"/>
        <end position="28"/>
    </location>
</feature>
<organism evidence="2 3">
    <name type="scientific">Paenibacillus lactis</name>
    <dbReference type="NCBI Taxonomy" id="228574"/>
    <lineage>
        <taxon>Bacteria</taxon>
        <taxon>Bacillati</taxon>
        <taxon>Bacillota</taxon>
        <taxon>Bacilli</taxon>
        <taxon>Bacillales</taxon>
        <taxon>Paenibacillaceae</taxon>
        <taxon>Paenibacillus</taxon>
    </lineage>
</organism>
<proteinExistence type="predicted"/>
<evidence type="ECO:0000313" key="2">
    <source>
        <dbReference type="EMBL" id="MBP1891991.1"/>
    </source>
</evidence>
<keyword evidence="3" id="KW-1185">Reference proteome</keyword>
<accession>A0ABS4F6W2</accession>
<dbReference type="RefSeq" id="WP_210094305.1">
    <property type="nucleotide sequence ID" value="NZ_CP139098.1"/>
</dbReference>
<dbReference type="EMBL" id="JAGGKI010000002">
    <property type="protein sequence ID" value="MBP1891991.1"/>
    <property type="molecule type" value="Genomic_DNA"/>
</dbReference>
<name>A0ABS4F6W2_9BACL</name>
<dbReference type="GeneID" id="95403099"/>
<evidence type="ECO:0000313" key="3">
    <source>
        <dbReference type="Proteomes" id="UP000706926"/>
    </source>
</evidence>
<sequence length="166" mass="18907">MKPRTTGAARQRTGASDPSNLQNASASADASAKPRSEYAIVHRTGDVFDTKSYQDQLTVRYFFLDREEKPGDSIFLQNAQRAQHHDPRRHSRDKLPIGGVYERLGVTRIDYAINTRPHYDHMGGYTSLLRAKEIGGFYIPNIEHTTGTYRTVMDLFEQHDISRCMC</sequence>
<evidence type="ECO:0008006" key="4">
    <source>
        <dbReference type="Google" id="ProtNLM"/>
    </source>
</evidence>